<protein>
    <submittedName>
        <fullName evidence="5">ATP-binding cassette domain-containing protein</fullName>
    </submittedName>
</protein>
<gene>
    <name evidence="5" type="ORF">D0T11_09775</name>
</gene>
<comment type="similarity">
    <text evidence="1">Belongs to the ABC transporter superfamily.</text>
</comment>
<evidence type="ECO:0000313" key="5">
    <source>
        <dbReference type="EMBL" id="RIY10481.1"/>
    </source>
</evidence>
<name>A0A418QZ95_9BACT</name>
<comment type="caution">
    <text evidence="5">The sequence shown here is derived from an EMBL/GenBank/DDBJ whole genome shotgun (WGS) entry which is preliminary data.</text>
</comment>
<keyword evidence="5" id="KW-0547">Nucleotide-binding</keyword>
<dbReference type="PANTHER" id="PTHR43820">
    <property type="entry name" value="HIGH-AFFINITY BRANCHED-CHAIN AMINO ACID TRANSPORT ATP-BINDING PROTEIN LIVF"/>
    <property type="match status" value="1"/>
</dbReference>
<evidence type="ECO:0000256" key="1">
    <source>
        <dbReference type="ARBA" id="ARBA00005417"/>
    </source>
</evidence>
<reference evidence="5 6" key="1">
    <citation type="submission" date="2018-09" db="EMBL/GenBank/DDBJ databases">
        <authorList>
            <person name="Zeman M."/>
            <person name="Pardy F."/>
        </authorList>
    </citation>
    <scope>NUCLEOTIDE SEQUENCE [LARGE SCALE GENOMIC DNA]</scope>
    <source>
        <strain evidence="5 6">CCM 8852</strain>
    </source>
</reference>
<keyword evidence="3" id="KW-0029">Amino-acid transport</keyword>
<dbReference type="EMBL" id="QYCN01000012">
    <property type="protein sequence ID" value="RIY10481.1"/>
    <property type="molecule type" value="Genomic_DNA"/>
</dbReference>
<dbReference type="PANTHER" id="PTHR43820:SF4">
    <property type="entry name" value="HIGH-AFFINITY BRANCHED-CHAIN AMINO ACID TRANSPORT ATP-BINDING PROTEIN LIVF"/>
    <property type="match status" value="1"/>
</dbReference>
<accession>A0A418QZ95</accession>
<keyword evidence="5" id="KW-0067">ATP-binding</keyword>
<evidence type="ECO:0000313" key="6">
    <source>
        <dbReference type="Proteomes" id="UP000284250"/>
    </source>
</evidence>
<dbReference type="GO" id="GO:0005524">
    <property type="term" value="F:ATP binding"/>
    <property type="evidence" value="ECO:0007669"/>
    <property type="project" value="UniProtKB-KW"/>
</dbReference>
<evidence type="ECO:0000256" key="3">
    <source>
        <dbReference type="ARBA" id="ARBA00022970"/>
    </source>
</evidence>
<dbReference type="AlphaFoldDB" id="A0A418QZ95"/>
<dbReference type="InterPro" id="IPR027417">
    <property type="entry name" value="P-loop_NTPase"/>
</dbReference>
<dbReference type="OrthoDB" id="9801987at2"/>
<evidence type="ECO:0000259" key="4">
    <source>
        <dbReference type="PROSITE" id="PS50893"/>
    </source>
</evidence>
<dbReference type="Pfam" id="PF00005">
    <property type="entry name" value="ABC_tran"/>
    <property type="match status" value="1"/>
</dbReference>
<keyword evidence="6" id="KW-1185">Reference proteome</keyword>
<dbReference type="GO" id="GO:0016887">
    <property type="term" value="F:ATP hydrolysis activity"/>
    <property type="evidence" value="ECO:0007669"/>
    <property type="project" value="InterPro"/>
</dbReference>
<reference evidence="5 6" key="2">
    <citation type="submission" date="2019-01" db="EMBL/GenBank/DDBJ databases">
        <title>Hymenobacter humicola sp. nov., isolated from soils in Antarctica.</title>
        <authorList>
            <person name="Sedlacek I."/>
            <person name="Holochova P."/>
            <person name="Kralova S."/>
            <person name="Pantucek R."/>
            <person name="Stankova E."/>
            <person name="Vrbovska V."/>
            <person name="Kristofova L."/>
            <person name="Svec P."/>
            <person name="Busse H.-J."/>
        </authorList>
    </citation>
    <scope>NUCLEOTIDE SEQUENCE [LARGE SCALE GENOMIC DNA]</scope>
    <source>
        <strain evidence="5 6">CCM 8852</strain>
    </source>
</reference>
<keyword evidence="2" id="KW-0813">Transport</keyword>
<feature type="domain" description="ABC transporter" evidence="4">
    <location>
        <begin position="13"/>
        <end position="225"/>
    </location>
</feature>
<evidence type="ECO:0000256" key="2">
    <source>
        <dbReference type="ARBA" id="ARBA00022448"/>
    </source>
</evidence>
<proteinExistence type="inferred from homology"/>
<dbReference type="Gene3D" id="3.40.50.300">
    <property type="entry name" value="P-loop containing nucleotide triphosphate hydrolases"/>
    <property type="match status" value="1"/>
</dbReference>
<dbReference type="Proteomes" id="UP000284250">
    <property type="component" value="Unassembled WGS sequence"/>
</dbReference>
<dbReference type="GO" id="GO:0015658">
    <property type="term" value="F:branched-chain amino acid transmembrane transporter activity"/>
    <property type="evidence" value="ECO:0007669"/>
    <property type="project" value="TreeGrafter"/>
</dbReference>
<dbReference type="InterPro" id="IPR003439">
    <property type="entry name" value="ABC_transporter-like_ATP-bd"/>
</dbReference>
<dbReference type="SUPFAM" id="SSF52540">
    <property type="entry name" value="P-loop containing nucleoside triphosphate hydrolases"/>
    <property type="match status" value="1"/>
</dbReference>
<dbReference type="GO" id="GO:0015807">
    <property type="term" value="P:L-amino acid transport"/>
    <property type="evidence" value="ECO:0007669"/>
    <property type="project" value="TreeGrafter"/>
</dbReference>
<dbReference type="InterPro" id="IPR052156">
    <property type="entry name" value="BCAA_Transport_ATP-bd_LivF"/>
</dbReference>
<sequence length="226" mass="24577">MGLMERNSTPHLLEADGIQLTLGGRVLLSDVYLRVTTGQVVGLLGRNGCGKSTLLQAVFGTQRVADASVRVDGRRVVPAYRQPGLLSYLPQVPLLPAHLTATGAARLLGVDVEQALAAFPELLEQRHRPVGELSGGTARLLEVLLLLHTNTAFSLLDEPFTGVMPVHIDALAQVIRDLKQRKGILLTDHRYAEVLALCDVVYLLHDGRLECLPDPLSGLRDRGYLK</sequence>
<organism evidence="5 6">
    <name type="scientific">Hymenobacter rubripertinctus</name>
    <dbReference type="NCBI Taxonomy" id="2029981"/>
    <lineage>
        <taxon>Bacteria</taxon>
        <taxon>Pseudomonadati</taxon>
        <taxon>Bacteroidota</taxon>
        <taxon>Cytophagia</taxon>
        <taxon>Cytophagales</taxon>
        <taxon>Hymenobacteraceae</taxon>
        <taxon>Hymenobacter</taxon>
    </lineage>
</organism>
<dbReference type="PROSITE" id="PS50893">
    <property type="entry name" value="ABC_TRANSPORTER_2"/>
    <property type="match status" value="1"/>
</dbReference>